<dbReference type="GO" id="GO:0005524">
    <property type="term" value="F:ATP binding"/>
    <property type="evidence" value="ECO:0007669"/>
    <property type="project" value="UniProtKB-KW"/>
</dbReference>
<dbReference type="PANTHER" id="PTHR43547">
    <property type="entry name" value="TWO-COMPONENT HISTIDINE KINASE"/>
    <property type="match status" value="1"/>
</dbReference>
<keyword evidence="4" id="KW-0808">Transferase</keyword>
<evidence type="ECO:0000259" key="13">
    <source>
        <dbReference type="PROSITE" id="PS50110"/>
    </source>
</evidence>
<feature type="region of interest" description="Disordered" evidence="10">
    <location>
        <begin position="668"/>
        <end position="698"/>
    </location>
</feature>
<proteinExistence type="predicted"/>
<dbReference type="SMART" id="SM00448">
    <property type="entry name" value="REC"/>
    <property type="match status" value="1"/>
</dbReference>
<evidence type="ECO:0000256" key="1">
    <source>
        <dbReference type="ARBA" id="ARBA00000085"/>
    </source>
</evidence>
<evidence type="ECO:0000256" key="7">
    <source>
        <dbReference type="ARBA" id="ARBA00022840"/>
    </source>
</evidence>
<keyword evidence="11" id="KW-1133">Transmembrane helix</keyword>
<dbReference type="CDD" id="cd00082">
    <property type="entry name" value="HisKA"/>
    <property type="match status" value="1"/>
</dbReference>
<feature type="domain" description="Histidine kinase" evidence="12">
    <location>
        <begin position="927"/>
        <end position="1027"/>
    </location>
</feature>
<dbReference type="CDD" id="cd17574">
    <property type="entry name" value="REC_OmpR"/>
    <property type="match status" value="1"/>
</dbReference>
<evidence type="ECO:0000256" key="10">
    <source>
        <dbReference type="SAM" id="MobiDB-lite"/>
    </source>
</evidence>
<dbReference type="Pfam" id="PF07695">
    <property type="entry name" value="7TMR-DISM_7TM"/>
    <property type="match status" value="1"/>
</dbReference>
<keyword evidence="15" id="KW-1185">Reference proteome</keyword>
<evidence type="ECO:0000256" key="4">
    <source>
        <dbReference type="ARBA" id="ARBA00022679"/>
    </source>
</evidence>
<dbReference type="SUPFAM" id="SSF47384">
    <property type="entry name" value="Homodimeric domain of signal transducing histidine kinase"/>
    <property type="match status" value="1"/>
</dbReference>
<comment type="catalytic activity">
    <reaction evidence="1">
        <text>ATP + protein L-histidine = ADP + protein N-phospho-L-histidine.</text>
        <dbReference type="EC" id="2.7.13.3"/>
    </reaction>
</comment>
<evidence type="ECO:0000256" key="6">
    <source>
        <dbReference type="ARBA" id="ARBA00022777"/>
    </source>
</evidence>
<evidence type="ECO:0000313" key="15">
    <source>
        <dbReference type="Proteomes" id="UP000621560"/>
    </source>
</evidence>
<comment type="caution">
    <text evidence="14">The sequence shown here is derived from an EMBL/GenBank/DDBJ whole genome shotgun (WGS) entry which is preliminary data.</text>
</comment>
<keyword evidence="7" id="KW-0067">ATP-binding</keyword>
<dbReference type="Pfam" id="PF02518">
    <property type="entry name" value="HATPase_c"/>
    <property type="match status" value="2"/>
</dbReference>
<evidence type="ECO:0000256" key="9">
    <source>
        <dbReference type="PROSITE-ProRule" id="PRU00169"/>
    </source>
</evidence>
<keyword evidence="11" id="KW-0472">Membrane</keyword>
<name>A0A927BP20_9BACL</name>
<organism evidence="14 15">
    <name type="scientific">Paenibacillus sabuli</name>
    <dbReference type="NCBI Taxonomy" id="2772509"/>
    <lineage>
        <taxon>Bacteria</taxon>
        <taxon>Bacillati</taxon>
        <taxon>Bacillota</taxon>
        <taxon>Bacilli</taxon>
        <taxon>Bacillales</taxon>
        <taxon>Paenibacillaceae</taxon>
        <taxon>Paenibacillus</taxon>
    </lineage>
</organism>
<dbReference type="EC" id="2.7.13.3" evidence="2"/>
<evidence type="ECO:0000313" key="14">
    <source>
        <dbReference type="EMBL" id="MBD2844107.1"/>
    </source>
</evidence>
<sequence length="1038" mass="115434">MATRKLMMIALVFAAVLLGMRLWWYDVHDEASIIAVKGSADLRGRHDALGDQVHALRGEWAFYPGRLLVTEPSAAPLPDPVYVKVPGQIDSAFDQRTSGERLRYGSYRLRLRLDETTQALDYALRLIDIRNASRTFVDGVEIGASGFASGNEDSLGYPVPYQGRFASAGGEIDIVIELADNVALGNAGMRNPVYFGRAELVEAEAAVSVRMQQLLCVVLAVHGLYTLLCYFLGRPNKALLYFTLVVMFAMLSVLSDDERLLYQWLPVSGEWGSRLIFFAYTGIFLLLPEVARHLFPEGQRRFAPFQWLRVFNILYLLVVLLAPYEWVWSTRFLLFWIMVLPPLAIAVYMARIAIWRDPQVVFLLLSSISIVGNVVWATINSREAILPSVFYPVDYILAFLCFGAFWLQRFFRTSRQAQQLAARLQQADRTKDEFLATTSHELRNPLHGMLNIAQSLLVEEHRPQTRDRLQLLLAVGRRMSRMVEELLELTRLKQETVTLQPRPLRLQDVLPGVLDMLPYAAPGKPVRIANRLPGELPPVYADEHRVVQILFNLLHNALKFTDQGMISVDARTGGGYAVVRIKDTGIGMDADLLSRVFEPYEQGESGLDAHGGGFGLGLSICRQLVELQGGTIRARSSHGGGSEFVFTLPLASQPEQEPQTLAFEAAATEEPATQAARPNHPDEAAAGGPAESSHAGDSQGRLLIVDDDPVNLSSLQALLQAMHYEVVCADSGTAALRLLERERFTLIIADVMMPRMSGYALCEAIRRRFTLSELPVLLLTARNQPEDIQAGFRAGANDYVTKPADAAELEARVRALAELQRSVAERLRYEAAWLQAQIQPHFLFNTLNSIAALSDIDTERMRRLLETFGTYLRLSFDAYHTERRVMLSHELQLVRAYLYIEQERFGQRLRVAWELDEKADLLLPPLAIQTLVENAVRHGILPLARGGTVTIRLQEEPGGTQIAVCDDGVGIPSARIPELLDGSPETSRGIGLRNTDRRLRQLYGSGLSIASTPGSGTTVSFFVPAAGEPETGRPTAPL</sequence>
<dbReference type="Pfam" id="PF06580">
    <property type="entry name" value="His_kinase"/>
    <property type="match status" value="1"/>
</dbReference>
<feature type="domain" description="Histidine kinase" evidence="12">
    <location>
        <begin position="437"/>
        <end position="652"/>
    </location>
</feature>
<feature type="transmembrane region" description="Helical" evidence="11">
    <location>
        <begin position="275"/>
        <end position="295"/>
    </location>
</feature>
<feature type="modified residue" description="4-aspartylphosphate" evidence="9">
    <location>
        <position position="750"/>
    </location>
</feature>
<feature type="transmembrane region" description="Helical" evidence="11">
    <location>
        <begin position="333"/>
        <end position="353"/>
    </location>
</feature>
<dbReference type="SMART" id="SM00388">
    <property type="entry name" value="HisKA"/>
    <property type="match status" value="1"/>
</dbReference>
<accession>A0A927BP20</accession>
<dbReference type="Gene3D" id="3.30.565.10">
    <property type="entry name" value="Histidine kinase-like ATPase, C-terminal domain"/>
    <property type="match status" value="2"/>
</dbReference>
<dbReference type="InterPro" id="IPR005467">
    <property type="entry name" value="His_kinase_dom"/>
</dbReference>
<dbReference type="Pfam" id="PF00072">
    <property type="entry name" value="Response_reg"/>
    <property type="match status" value="1"/>
</dbReference>
<dbReference type="PRINTS" id="PR00344">
    <property type="entry name" value="BCTRLSENSOR"/>
</dbReference>
<dbReference type="RefSeq" id="WP_190914463.1">
    <property type="nucleotide sequence ID" value="NZ_JACXIZ010000007.1"/>
</dbReference>
<feature type="transmembrane region" description="Helical" evidence="11">
    <location>
        <begin position="360"/>
        <end position="379"/>
    </location>
</feature>
<keyword evidence="11" id="KW-0812">Transmembrane</keyword>
<evidence type="ECO:0000256" key="8">
    <source>
        <dbReference type="ARBA" id="ARBA00023012"/>
    </source>
</evidence>
<dbReference type="PROSITE" id="PS50110">
    <property type="entry name" value="RESPONSE_REGULATORY"/>
    <property type="match status" value="1"/>
</dbReference>
<protein>
    <recommendedName>
        <fullName evidence="2">histidine kinase</fullName>
        <ecNumber evidence="2">2.7.13.3</ecNumber>
    </recommendedName>
</protein>
<dbReference type="SUPFAM" id="SSF52172">
    <property type="entry name" value="CheY-like"/>
    <property type="match status" value="1"/>
</dbReference>
<reference evidence="14" key="1">
    <citation type="submission" date="2020-09" db="EMBL/GenBank/DDBJ databases">
        <title>A novel bacterium of genus Paenibacillus, isolated from South China Sea.</title>
        <authorList>
            <person name="Huang H."/>
            <person name="Mo K."/>
            <person name="Hu Y."/>
        </authorList>
    </citation>
    <scope>NUCLEOTIDE SEQUENCE</scope>
    <source>
        <strain evidence="14">IB182496</strain>
    </source>
</reference>
<keyword evidence="3 9" id="KW-0597">Phosphoprotein</keyword>
<dbReference type="GO" id="GO:0000155">
    <property type="term" value="F:phosphorelay sensor kinase activity"/>
    <property type="evidence" value="ECO:0007669"/>
    <property type="project" value="InterPro"/>
</dbReference>
<dbReference type="InterPro" id="IPR003594">
    <property type="entry name" value="HATPase_dom"/>
</dbReference>
<dbReference type="InterPro" id="IPR001789">
    <property type="entry name" value="Sig_transdc_resp-reg_receiver"/>
</dbReference>
<feature type="domain" description="Response regulatory" evidence="13">
    <location>
        <begin position="701"/>
        <end position="817"/>
    </location>
</feature>
<dbReference type="InterPro" id="IPR003661">
    <property type="entry name" value="HisK_dim/P_dom"/>
</dbReference>
<dbReference type="InterPro" id="IPR010559">
    <property type="entry name" value="Sig_transdc_His_kin_internal"/>
</dbReference>
<dbReference type="InterPro" id="IPR004358">
    <property type="entry name" value="Sig_transdc_His_kin-like_C"/>
</dbReference>
<feature type="transmembrane region" description="Helical" evidence="11">
    <location>
        <begin position="385"/>
        <end position="407"/>
    </location>
</feature>
<dbReference type="InterPro" id="IPR036097">
    <property type="entry name" value="HisK_dim/P_sf"/>
</dbReference>
<keyword evidence="6" id="KW-0418">Kinase</keyword>
<dbReference type="Pfam" id="PF00512">
    <property type="entry name" value="HisKA"/>
    <property type="match status" value="1"/>
</dbReference>
<feature type="transmembrane region" description="Helical" evidence="11">
    <location>
        <begin position="211"/>
        <end position="231"/>
    </location>
</feature>
<gene>
    <name evidence="14" type="ORF">IDH44_02820</name>
</gene>
<dbReference type="SUPFAM" id="SSF55874">
    <property type="entry name" value="ATPase domain of HSP90 chaperone/DNA topoisomerase II/histidine kinase"/>
    <property type="match status" value="2"/>
</dbReference>
<dbReference type="PANTHER" id="PTHR43547:SF2">
    <property type="entry name" value="HYBRID SIGNAL TRANSDUCTION HISTIDINE KINASE C"/>
    <property type="match status" value="1"/>
</dbReference>
<keyword evidence="8" id="KW-0902">Two-component regulatory system</keyword>
<dbReference type="PROSITE" id="PS50109">
    <property type="entry name" value="HIS_KIN"/>
    <property type="match status" value="2"/>
</dbReference>
<dbReference type="InterPro" id="IPR011006">
    <property type="entry name" value="CheY-like_superfamily"/>
</dbReference>
<evidence type="ECO:0000256" key="5">
    <source>
        <dbReference type="ARBA" id="ARBA00022741"/>
    </source>
</evidence>
<dbReference type="Gene3D" id="3.40.50.2300">
    <property type="match status" value="1"/>
</dbReference>
<dbReference type="InterPro" id="IPR011623">
    <property type="entry name" value="7TMR_DISM_rcpt_extracell_dom1"/>
</dbReference>
<evidence type="ECO:0000256" key="3">
    <source>
        <dbReference type="ARBA" id="ARBA00022553"/>
    </source>
</evidence>
<evidence type="ECO:0000256" key="2">
    <source>
        <dbReference type="ARBA" id="ARBA00012438"/>
    </source>
</evidence>
<dbReference type="EMBL" id="JACXIZ010000007">
    <property type="protein sequence ID" value="MBD2844107.1"/>
    <property type="molecule type" value="Genomic_DNA"/>
</dbReference>
<dbReference type="GO" id="GO:0016020">
    <property type="term" value="C:membrane"/>
    <property type="evidence" value="ECO:0007669"/>
    <property type="project" value="InterPro"/>
</dbReference>
<dbReference type="Gene3D" id="1.10.287.130">
    <property type="match status" value="1"/>
</dbReference>
<feature type="transmembrane region" description="Helical" evidence="11">
    <location>
        <begin position="238"/>
        <end position="255"/>
    </location>
</feature>
<dbReference type="InterPro" id="IPR036890">
    <property type="entry name" value="HATPase_C_sf"/>
</dbReference>
<feature type="transmembrane region" description="Helical" evidence="11">
    <location>
        <begin position="307"/>
        <end position="327"/>
    </location>
</feature>
<dbReference type="AlphaFoldDB" id="A0A927BP20"/>
<dbReference type="Proteomes" id="UP000621560">
    <property type="component" value="Unassembled WGS sequence"/>
</dbReference>
<keyword evidence="5" id="KW-0547">Nucleotide-binding</keyword>
<dbReference type="SMART" id="SM00387">
    <property type="entry name" value="HATPase_c"/>
    <property type="match status" value="2"/>
</dbReference>
<evidence type="ECO:0000256" key="11">
    <source>
        <dbReference type="SAM" id="Phobius"/>
    </source>
</evidence>
<evidence type="ECO:0000259" key="12">
    <source>
        <dbReference type="PROSITE" id="PS50109"/>
    </source>
</evidence>